<evidence type="ECO:0000256" key="9">
    <source>
        <dbReference type="ARBA" id="ARBA00023128"/>
    </source>
</evidence>
<dbReference type="OrthoDB" id="7813104at2759"/>
<dbReference type="HOGENOM" id="CLU_141397_0_1_1"/>
<evidence type="ECO:0000256" key="3">
    <source>
        <dbReference type="ARBA" id="ARBA00022448"/>
    </source>
</evidence>
<keyword evidence="7 14" id="KW-0653">Protein transport</keyword>
<keyword evidence="9 14" id="KW-0496">Mitochondrion</keyword>
<organism evidence="16 17">
    <name type="scientific">Stachybotrys chlorohalonatus (strain IBT 40285)</name>
    <dbReference type="NCBI Taxonomy" id="1283841"/>
    <lineage>
        <taxon>Eukaryota</taxon>
        <taxon>Fungi</taxon>
        <taxon>Dikarya</taxon>
        <taxon>Ascomycota</taxon>
        <taxon>Pezizomycotina</taxon>
        <taxon>Sordariomycetes</taxon>
        <taxon>Hypocreomycetidae</taxon>
        <taxon>Hypocreales</taxon>
        <taxon>Stachybotryaceae</taxon>
        <taxon>Stachybotrys</taxon>
    </lineage>
</organism>
<dbReference type="InterPro" id="IPR004217">
    <property type="entry name" value="Tim10-like"/>
</dbReference>
<comment type="domain">
    <text evidence="14">The twin CX3C motif contains 4 conserved Cys residues that form 2 disulfide bonds in the mitochondrial intermembrane space.</text>
</comment>
<keyword evidence="5 14" id="KW-0472">Membrane</keyword>
<evidence type="ECO:0000256" key="10">
    <source>
        <dbReference type="ARBA" id="ARBA00023157"/>
    </source>
</evidence>
<dbReference type="GO" id="GO:0042719">
    <property type="term" value="C:mitochondrial intermembrane space chaperone complex"/>
    <property type="evidence" value="ECO:0007669"/>
    <property type="project" value="EnsemblFungi"/>
</dbReference>
<dbReference type="GO" id="GO:0046872">
    <property type="term" value="F:metal ion binding"/>
    <property type="evidence" value="ECO:0007669"/>
    <property type="project" value="UniProtKB-KW"/>
</dbReference>
<dbReference type="InParanoid" id="A0A084QXW3"/>
<dbReference type="InterPro" id="IPR035427">
    <property type="entry name" value="Tim10-like_dom_sf"/>
</dbReference>
<evidence type="ECO:0000256" key="1">
    <source>
        <dbReference type="ARBA" id="ARBA00004137"/>
    </source>
</evidence>
<keyword evidence="11 14" id="KW-0143">Chaperone</keyword>
<evidence type="ECO:0000256" key="6">
    <source>
        <dbReference type="ARBA" id="ARBA00022833"/>
    </source>
</evidence>
<evidence type="ECO:0000256" key="11">
    <source>
        <dbReference type="ARBA" id="ARBA00023186"/>
    </source>
</evidence>
<evidence type="ECO:0000256" key="5">
    <source>
        <dbReference type="ARBA" id="ARBA00022792"/>
    </source>
</evidence>
<gene>
    <name evidence="16" type="ORF">S40285_01207</name>
</gene>
<dbReference type="GO" id="GO:0015031">
    <property type="term" value="P:protein transport"/>
    <property type="evidence" value="ECO:0007669"/>
    <property type="project" value="UniProtKB-KW"/>
</dbReference>
<dbReference type="Pfam" id="PF02953">
    <property type="entry name" value="zf-Tim10_DDP"/>
    <property type="match status" value="1"/>
</dbReference>
<reference evidence="16 17" key="1">
    <citation type="journal article" date="2014" name="BMC Genomics">
        <title>Comparative genome sequencing reveals chemotype-specific gene clusters in the toxigenic black mold Stachybotrys.</title>
        <authorList>
            <person name="Semeiks J."/>
            <person name="Borek D."/>
            <person name="Otwinowski Z."/>
            <person name="Grishin N.V."/>
        </authorList>
    </citation>
    <scope>NUCLEOTIDE SEQUENCE [LARGE SCALE GENOMIC DNA]</scope>
    <source>
        <strain evidence="16 17">IBT 40285</strain>
    </source>
</reference>
<sequence length="83" mass="9447">MDSTAIKQRLKKEMLDESNMANARLLIEKLQDTCFQSCIQKPGSSLSSSDKACLEHCMNKYMQAWNLVNSAYINKIRQIQSSS</sequence>
<keyword evidence="4" id="KW-0479">Metal-binding</keyword>
<comment type="subunit">
    <text evidence="13">Heterohexamer; composed of 3 copies of TIM8 and 3 copies of TIM13, named soluble 70 kDa complex. Associates with the TIM22 complex, whose core is composed of TIM22 and TIM54. Interacts with the transmembrane regions of multi-pass transmembrane proteins in transit.</text>
</comment>
<keyword evidence="10 14" id="KW-1015">Disulfide bond</keyword>
<evidence type="ECO:0000313" key="16">
    <source>
        <dbReference type="EMBL" id="KFA68798.1"/>
    </source>
</evidence>
<keyword evidence="5 14" id="KW-0999">Mitochondrion inner membrane</keyword>
<dbReference type="AlphaFoldDB" id="A0A084QXW3"/>
<comment type="function">
    <text evidence="12">Mitochondrial intermembrane chaperone that participates in the import and insertion of some multi-pass transmembrane proteins into the mitochondrial inner membrane. Also required for the transfer of beta-barrel precursors from the TOM complex to the sorting and assembly machinery (SAM complex) of the outer membrane. Acts as a chaperone-like protein that protects the hydrophobic precursors from aggregation and guide them through the mitochondrial intermembrane space. The TIM8-TIM13 complex is non essential and only mediates the import of few proteins, while the predominant TIM9-TIM10 70 kDa complex is crucial and mediates the import of much more proteins.</text>
</comment>
<comment type="subcellular location">
    <subcellularLocation>
        <location evidence="1 14">Mitochondrion inner membrane</location>
        <topology evidence="1 14">Peripheral membrane protein</topology>
        <orientation evidence="1 14">Intermembrane side</orientation>
    </subcellularLocation>
</comment>
<evidence type="ECO:0000256" key="12">
    <source>
        <dbReference type="ARBA" id="ARBA00025151"/>
    </source>
</evidence>
<dbReference type="GO" id="GO:0005743">
    <property type="term" value="C:mitochondrial inner membrane"/>
    <property type="evidence" value="ECO:0007669"/>
    <property type="project" value="UniProtKB-SubCell"/>
</dbReference>
<dbReference type="SUPFAM" id="SSF144122">
    <property type="entry name" value="Tim10-like"/>
    <property type="match status" value="1"/>
</dbReference>
<evidence type="ECO:0000259" key="15">
    <source>
        <dbReference type="Pfam" id="PF02953"/>
    </source>
</evidence>
<dbReference type="GO" id="GO:0140318">
    <property type="term" value="F:protein transporter activity"/>
    <property type="evidence" value="ECO:0007669"/>
    <property type="project" value="EnsemblFungi"/>
</dbReference>
<dbReference type="STRING" id="1283841.A0A084QXW3"/>
<feature type="domain" description="Tim10-like" evidence="15">
    <location>
        <begin position="13"/>
        <end position="73"/>
    </location>
</feature>
<keyword evidence="6" id="KW-0862">Zinc</keyword>
<evidence type="ECO:0000256" key="8">
    <source>
        <dbReference type="ARBA" id="ARBA00023010"/>
    </source>
</evidence>
<evidence type="ECO:0000313" key="17">
    <source>
        <dbReference type="Proteomes" id="UP000028524"/>
    </source>
</evidence>
<evidence type="ECO:0000256" key="2">
    <source>
        <dbReference type="ARBA" id="ARBA00006720"/>
    </source>
</evidence>
<dbReference type="GO" id="GO:0045039">
    <property type="term" value="P:protein insertion into mitochondrial inner membrane"/>
    <property type="evidence" value="ECO:0007669"/>
    <property type="project" value="EnsemblFungi"/>
</dbReference>
<comment type="similarity">
    <text evidence="2 14">Belongs to the small Tim family.</text>
</comment>
<evidence type="ECO:0000256" key="13">
    <source>
        <dbReference type="ARBA" id="ARBA00025862"/>
    </source>
</evidence>
<dbReference type="EMBL" id="KL659708">
    <property type="protein sequence ID" value="KFA68798.1"/>
    <property type="molecule type" value="Genomic_DNA"/>
</dbReference>
<proteinExistence type="inferred from homology"/>
<evidence type="ECO:0000256" key="4">
    <source>
        <dbReference type="ARBA" id="ARBA00022723"/>
    </source>
</evidence>
<dbReference type="OMA" id="MAAWNQV"/>
<keyword evidence="3 14" id="KW-0813">Transport</keyword>
<evidence type="ECO:0000256" key="7">
    <source>
        <dbReference type="ARBA" id="ARBA00022927"/>
    </source>
</evidence>
<protein>
    <recommendedName>
        <fullName evidence="14">Mitochondrial import inner membrane translocase subunit</fullName>
    </recommendedName>
</protein>
<keyword evidence="17" id="KW-1185">Reference proteome</keyword>
<dbReference type="FunFam" id="1.10.287.810:FF:000001">
    <property type="entry name" value="mitochondrial import inner membrane translocase subunit TIM13"/>
    <property type="match status" value="1"/>
</dbReference>
<dbReference type="Gene3D" id="1.10.287.810">
    <property type="entry name" value="Mitochondrial import inner membrane translocase subunit tim13 like domains"/>
    <property type="match status" value="1"/>
</dbReference>
<keyword evidence="8 14" id="KW-0811">Translocation</keyword>
<accession>A0A084QXW3</accession>
<name>A0A084QXW3_STAC4</name>
<evidence type="ECO:0000256" key="14">
    <source>
        <dbReference type="RuleBase" id="RU367043"/>
    </source>
</evidence>
<dbReference type="Proteomes" id="UP000028524">
    <property type="component" value="Unassembled WGS sequence"/>
</dbReference>
<dbReference type="FunCoup" id="A0A084QXW3">
    <property type="interactions" value="393"/>
</dbReference>